<dbReference type="EMBL" id="JANJQO010000964">
    <property type="protein sequence ID" value="KAJ2973501.1"/>
    <property type="molecule type" value="Genomic_DNA"/>
</dbReference>
<dbReference type="Proteomes" id="UP001143910">
    <property type="component" value="Unassembled WGS sequence"/>
</dbReference>
<evidence type="ECO:0000313" key="2">
    <source>
        <dbReference type="Proteomes" id="UP001143910"/>
    </source>
</evidence>
<comment type="caution">
    <text evidence="1">The sequence shown here is derived from an EMBL/GenBank/DDBJ whole genome shotgun (WGS) entry which is preliminary data.</text>
</comment>
<proteinExistence type="predicted"/>
<organism evidence="1 2">
    <name type="scientific">Zarea fungicola</name>
    <dbReference type="NCBI Taxonomy" id="93591"/>
    <lineage>
        <taxon>Eukaryota</taxon>
        <taxon>Fungi</taxon>
        <taxon>Dikarya</taxon>
        <taxon>Ascomycota</taxon>
        <taxon>Pezizomycotina</taxon>
        <taxon>Sordariomycetes</taxon>
        <taxon>Hypocreomycetidae</taxon>
        <taxon>Hypocreales</taxon>
        <taxon>Cordycipitaceae</taxon>
        <taxon>Zarea</taxon>
    </lineage>
</organism>
<keyword evidence="2" id="KW-1185">Reference proteome</keyword>
<gene>
    <name evidence="1" type="ORF">NQ176_g6574</name>
</gene>
<reference evidence="1" key="1">
    <citation type="submission" date="2022-08" db="EMBL/GenBank/DDBJ databases">
        <title>Genome Sequence of Lecanicillium fungicola.</title>
        <authorList>
            <person name="Buettner E."/>
        </authorList>
    </citation>
    <scope>NUCLEOTIDE SEQUENCE</scope>
    <source>
        <strain evidence="1">Babe33</strain>
    </source>
</reference>
<sequence>MSARNLVSTLANGQPSDNPGSVQQVRYGNTNGGLVVLSDTQTVEVLAHFARERIPERSVHAKAAGAFGEFEVLDDVSDLTDAKFLTGVGKKTPLLTRMSTVGGEKGSSDTVRDVRGWATKLYTEEGIQDFVFNDLPVFFIRDPIKFPSMNRSHKRHPQTNVPDNSMFWDFHVNNPEGIHALMHLFGQRGIPASLRNINGYSVHTYTLNKADGSYVYVKWHFKPDEGVKTMDADRALLLAGTEPDYHVIRPEEVSSAPIDIFDNTFTWPHDRYPLRRIARFTLNRNPSNYFQDIEQACFSPSNMVPGIGPSADPVLQARMFSYPDAHRYRVGPNYFQLPPNKPVNCVYAPYVRDGPGTMNGNYGADPDYVGSNLCPVSTSKRVQMPTHEIWSGQVTAFATTLDDERDFKQARELWQIICKEEGGREQFLHNIVPTLKDVPEKLKREVVAYFAKVHSELGTLLAAAIS</sequence>
<evidence type="ECO:0000313" key="1">
    <source>
        <dbReference type="EMBL" id="KAJ2973501.1"/>
    </source>
</evidence>
<accession>A0ACC1N3S5</accession>
<protein>
    <submittedName>
        <fullName evidence="1">Uncharacterized protein</fullName>
    </submittedName>
</protein>
<name>A0ACC1N3S5_9HYPO</name>